<gene>
    <name evidence="3" type="ORF">B0T46_02920</name>
</gene>
<dbReference type="Proteomes" id="UP000188836">
    <property type="component" value="Unassembled WGS sequence"/>
</dbReference>
<dbReference type="AlphaFoldDB" id="A0A1W0BA58"/>
<feature type="transmembrane region" description="Helical" evidence="1">
    <location>
        <begin position="6"/>
        <end position="29"/>
    </location>
</feature>
<dbReference type="EMBL" id="MUMY01000002">
    <property type="protein sequence ID" value="ONM50066.1"/>
    <property type="molecule type" value="Genomic_DNA"/>
</dbReference>
<dbReference type="STRING" id="1538463.B0T36_07015"/>
<reference evidence="3 4" key="1">
    <citation type="journal article" date="2016" name="Antonie Van Leeuwenhoek">
        <title>Nocardia donostiensis sp. nov., isolated from human respiratory specimens.</title>
        <authorList>
            <person name="Ercibengoa M."/>
            <person name="Bell M."/>
            <person name="Marimon J.M."/>
            <person name="Humrighouse B."/>
            <person name="Klenk H.P."/>
            <person name="Potter G."/>
            <person name="Perez-Trallero E."/>
        </authorList>
    </citation>
    <scope>NUCLEOTIDE SEQUENCE [LARGE SCALE GENOMIC DNA]</scope>
    <source>
        <strain evidence="3 4">X1655</strain>
    </source>
</reference>
<keyword evidence="1" id="KW-0472">Membrane</keyword>
<keyword evidence="1" id="KW-1133">Transmembrane helix</keyword>
<keyword evidence="4" id="KW-1185">Reference proteome</keyword>
<dbReference type="InterPro" id="IPR025235">
    <property type="entry name" value="DUF4178"/>
</dbReference>
<protein>
    <recommendedName>
        <fullName evidence="2">DUF4178 domain-containing protein</fullName>
    </recommendedName>
</protein>
<evidence type="ECO:0000313" key="4">
    <source>
        <dbReference type="Proteomes" id="UP000188836"/>
    </source>
</evidence>
<organism evidence="3 4">
    <name type="scientific">Nocardia donostiensis</name>
    <dbReference type="NCBI Taxonomy" id="1538463"/>
    <lineage>
        <taxon>Bacteria</taxon>
        <taxon>Bacillati</taxon>
        <taxon>Actinomycetota</taxon>
        <taxon>Actinomycetes</taxon>
        <taxon>Mycobacteriales</taxon>
        <taxon>Nocardiaceae</taxon>
        <taxon>Nocardia</taxon>
    </lineage>
</organism>
<evidence type="ECO:0000256" key="1">
    <source>
        <dbReference type="SAM" id="Phobius"/>
    </source>
</evidence>
<accession>A0A1W0BA58</accession>
<dbReference type="Pfam" id="PF13785">
    <property type="entry name" value="DUF4178"/>
    <property type="match status" value="1"/>
</dbReference>
<evidence type="ECO:0000259" key="2">
    <source>
        <dbReference type="Pfam" id="PF13785"/>
    </source>
</evidence>
<name>A0A1W0BA58_9NOCA</name>
<feature type="domain" description="DUF4178" evidence="2">
    <location>
        <begin position="66"/>
        <end position="198"/>
    </location>
</feature>
<comment type="caution">
    <text evidence="3">The sequence shown here is derived from an EMBL/GenBank/DDBJ whole genome shotgun (WGS) entry which is preliminary data.</text>
</comment>
<evidence type="ECO:0000313" key="3">
    <source>
        <dbReference type="EMBL" id="ONM50066.1"/>
    </source>
</evidence>
<keyword evidence="1" id="KW-0812">Transmembrane</keyword>
<proteinExistence type="predicted"/>
<sequence>MGGVVITALLIIIVTVAVVIVCAAAFLMYRRLAASRTRTVSSSAPADPFADTDSDAIRGNPRTLTAGDLVDIFGVTYTVRGRLRLSEGGYDWSEHLLDTGDDEQAWLSVEEDPDLELVLWKPAADAPEPGGPELRYDQQVFRRQESGTARYRSEATTGLSAHGTVTYHDYSTADDTRLSFEDYGGTGRYEAALGQVLNRSALMIYPRQQP</sequence>